<name>A0ABX2ECL9_9BURK</name>
<evidence type="ECO:0000313" key="3">
    <source>
        <dbReference type="Proteomes" id="UP000737171"/>
    </source>
</evidence>
<gene>
    <name evidence="2" type="primary">tsaB</name>
    <name evidence="2" type="ORF">HLB44_06895</name>
</gene>
<comment type="caution">
    <text evidence="2">The sequence shown here is derived from an EMBL/GenBank/DDBJ whole genome shotgun (WGS) entry which is preliminary data.</text>
</comment>
<protein>
    <submittedName>
        <fullName evidence="2">tRNA (Adenosine(37)-N6)-threonylcarbamoyltransferase complex dimerization subunit type 1 TsaB</fullName>
    </submittedName>
</protein>
<dbReference type="NCBIfam" id="TIGR03725">
    <property type="entry name" value="T6A_YeaZ"/>
    <property type="match status" value="1"/>
</dbReference>
<dbReference type="SUPFAM" id="SSF53067">
    <property type="entry name" value="Actin-like ATPase domain"/>
    <property type="match status" value="2"/>
</dbReference>
<dbReference type="InterPro" id="IPR022496">
    <property type="entry name" value="T6A_TsaB"/>
</dbReference>
<dbReference type="Pfam" id="PF00814">
    <property type="entry name" value="TsaD"/>
    <property type="match status" value="1"/>
</dbReference>
<dbReference type="EMBL" id="JABRWJ010000002">
    <property type="protein sequence ID" value="NRF66705.1"/>
    <property type="molecule type" value="Genomic_DNA"/>
</dbReference>
<keyword evidence="3" id="KW-1185">Reference proteome</keyword>
<reference evidence="2 3" key="1">
    <citation type="submission" date="2020-05" db="EMBL/GenBank/DDBJ databases">
        <title>Aquincola sp. isolate from soil.</title>
        <authorList>
            <person name="Han J."/>
            <person name="Kim D.-U."/>
        </authorList>
    </citation>
    <scope>NUCLEOTIDE SEQUENCE [LARGE SCALE GENOMIC DNA]</scope>
    <source>
        <strain evidence="2 3">S2</strain>
    </source>
</reference>
<feature type="domain" description="Gcp-like" evidence="1">
    <location>
        <begin position="47"/>
        <end position="148"/>
    </location>
</feature>
<dbReference type="InterPro" id="IPR043129">
    <property type="entry name" value="ATPase_NBD"/>
</dbReference>
<sequence>MMARLHCRASMEPCLLALDTSTETMALALSTPAGVRLLDEAGGAAASARIVPAALQLLADAGITLQQLDAIAFGAGPGAFTGLRTACAVAQGLAFGAGKPVLPLDSLMLVADDALAQEPGAADPSRLHWVAVDARMDEVYAAAYRHSDAGWSVVRPPALYTLPALIAGWTEAPPRRVAGNALTVFADRLAPVLAQAETRVPQLRSRSAALARLAAQAWQRGEAIDAAAALPLYLRDKVALTTSERLAQKAAAGAAR</sequence>
<accession>A0ABX2ECL9</accession>
<evidence type="ECO:0000259" key="1">
    <source>
        <dbReference type="Pfam" id="PF00814"/>
    </source>
</evidence>
<proteinExistence type="predicted"/>
<evidence type="ECO:0000313" key="2">
    <source>
        <dbReference type="EMBL" id="NRF66705.1"/>
    </source>
</evidence>
<dbReference type="Gene3D" id="3.30.420.40">
    <property type="match status" value="2"/>
</dbReference>
<organism evidence="2 3">
    <name type="scientific">Pseudaquabacterium terrae</name>
    <dbReference type="NCBI Taxonomy" id="2732868"/>
    <lineage>
        <taxon>Bacteria</taxon>
        <taxon>Pseudomonadati</taxon>
        <taxon>Pseudomonadota</taxon>
        <taxon>Betaproteobacteria</taxon>
        <taxon>Burkholderiales</taxon>
        <taxon>Sphaerotilaceae</taxon>
        <taxon>Pseudaquabacterium</taxon>
    </lineage>
</organism>
<dbReference type="Proteomes" id="UP000737171">
    <property type="component" value="Unassembled WGS sequence"/>
</dbReference>
<dbReference type="InterPro" id="IPR000905">
    <property type="entry name" value="Gcp-like_dom"/>
</dbReference>